<feature type="compositionally biased region" description="Polar residues" evidence="1">
    <location>
        <begin position="109"/>
        <end position="122"/>
    </location>
</feature>
<feature type="compositionally biased region" description="Polar residues" evidence="1">
    <location>
        <begin position="131"/>
        <end position="140"/>
    </location>
</feature>
<dbReference type="AlphaFoldDB" id="A0AAD5HBE4"/>
<feature type="region of interest" description="Disordered" evidence="1">
    <location>
        <begin position="70"/>
        <end position="140"/>
    </location>
</feature>
<dbReference type="GeneID" id="75915797"/>
<accession>A0AAD5HBE4</accession>
<reference evidence="2" key="1">
    <citation type="submission" date="2021-06" db="EMBL/GenBank/DDBJ databases">
        <authorList>
            <consortium name="DOE Joint Genome Institute"/>
            <person name="Mondo S.J."/>
            <person name="Amses K.R."/>
            <person name="Simmons D.R."/>
            <person name="Longcore J.E."/>
            <person name="Seto K."/>
            <person name="Alves G.H."/>
            <person name="Bonds A.E."/>
            <person name="Quandt C.A."/>
            <person name="Davis W.J."/>
            <person name="Chang Y."/>
            <person name="Letcher P.M."/>
            <person name="Powell M.J."/>
            <person name="Kuo A."/>
            <person name="Labutti K."/>
            <person name="Pangilinan J."/>
            <person name="Andreopoulos W."/>
            <person name="Tritt A."/>
            <person name="Riley R."/>
            <person name="Hundley H."/>
            <person name="Johnson J."/>
            <person name="Lipzen A."/>
            <person name="Barry K."/>
            <person name="Berbee M.L."/>
            <person name="Buchler N.E."/>
            <person name="Grigoriev I.V."/>
            <person name="Spatafora J.W."/>
            <person name="Stajich J.E."/>
            <person name="James T.Y."/>
        </authorList>
    </citation>
    <scope>NUCLEOTIDE SEQUENCE</scope>
    <source>
        <strain evidence="2">AG</strain>
    </source>
</reference>
<name>A0AAD5HBE4_UMBRA</name>
<evidence type="ECO:0000256" key="1">
    <source>
        <dbReference type="SAM" id="MobiDB-lite"/>
    </source>
</evidence>
<evidence type="ECO:0008006" key="4">
    <source>
        <dbReference type="Google" id="ProtNLM"/>
    </source>
</evidence>
<dbReference type="EMBL" id="MU620935">
    <property type="protein sequence ID" value="KAI8577892.1"/>
    <property type="molecule type" value="Genomic_DNA"/>
</dbReference>
<evidence type="ECO:0000313" key="3">
    <source>
        <dbReference type="Proteomes" id="UP001206595"/>
    </source>
</evidence>
<protein>
    <recommendedName>
        <fullName evidence="4">Zinc ribbon domain-containing protein</fullName>
    </recommendedName>
</protein>
<organism evidence="2 3">
    <name type="scientific">Umbelopsis ramanniana AG</name>
    <dbReference type="NCBI Taxonomy" id="1314678"/>
    <lineage>
        <taxon>Eukaryota</taxon>
        <taxon>Fungi</taxon>
        <taxon>Fungi incertae sedis</taxon>
        <taxon>Mucoromycota</taxon>
        <taxon>Mucoromycotina</taxon>
        <taxon>Umbelopsidomycetes</taxon>
        <taxon>Umbelopsidales</taxon>
        <taxon>Umbelopsidaceae</taxon>
        <taxon>Umbelopsis</taxon>
    </lineage>
</organism>
<dbReference type="Proteomes" id="UP001206595">
    <property type="component" value="Unassembled WGS sequence"/>
</dbReference>
<keyword evidence="3" id="KW-1185">Reference proteome</keyword>
<feature type="compositionally biased region" description="Basic and acidic residues" evidence="1">
    <location>
        <begin position="83"/>
        <end position="100"/>
    </location>
</feature>
<gene>
    <name evidence="2" type="ORF">K450DRAFT_249804</name>
</gene>
<evidence type="ECO:0000313" key="2">
    <source>
        <dbReference type="EMBL" id="KAI8577892.1"/>
    </source>
</evidence>
<comment type="caution">
    <text evidence="2">The sequence shown here is derived from an EMBL/GenBank/DDBJ whole genome shotgun (WGS) entry which is preliminary data.</text>
</comment>
<reference evidence="2" key="2">
    <citation type="journal article" date="2022" name="Proc. Natl. Acad. Sci. U.S.A.">
        <title>Diploid-dominant life cycles characterize the early evolution of Fungi.</title>
        <authorList>
            <person name="Amses K.R."/>
            <person name="Simmons D.R."/>
            <person name="Longcore J.E."/>
            <person name="Mondo S.J."/>
            <person name="Seto K."/>
            <person name="Jeronimo G.H."/>
            <person name="Bonds A.E."/>
            <person name="Quandt C.A."/>
            <person name="Davis W.J."/>
            <person name="Chang Y."/>
            <person name="Federici B.A."/>
            <person name="Kuo A."/>
            <person name="LaButti K."/>
            <person name="Pangilinan J."/>
            <person name="Andreopoulos W."/>
            <person name="Tritt A."/>
            <person name="Riley R."/>
            <person name="Hundley H."/>
            <person name="Johnson J."/>
            <person name="Lipzen A."/>
            <person name="Barry K."/>
            <person name="Lang B.F."/>
            <person name="Cuomo C.A."/>
            <person name="Buchler N.E."/>
            <person name="Grigoriev I.V."/>
            <person name="Spatafora J.W."/>
            <person name="Stajich J.E."/>
            <person name="James T.Y."/>
        </authorList>
    </citation>
    <scope>NUCLEOTIDE SEQUENCE</scope>
    <source>
        <strain evidence="2">AG</strain>
    </source>
</reference>
<proteinExistence type="predicted"/>
<sequence>MYPRRRMPIARTALVIGATSHVARNAARQENMAAENAYYRDQARQQEMNQQAQMQAQQQAQMQAQQAQQQALQAQQQAAATEEAVRRGIAQHEEQRRRAEQQNLPPPYQGQNYDQNYGSPHGQNYGPPSPQNYGPSPTGQNNNTQAVVTCDQCKKANQVSSSFCSNCGNKLVH</sequence>
<dbReference type="RefSeq" id="XP_051442896.1">
    <property type="nucleotide sequence ID" value="XM_051590454.1"/>
</dbReference>
<feature type="compositionally biased region" description="Low complexity" evidence="1">
    <location>
        <begin position="70"/>
        <end position="80"/>
    </location>
</feature>